<dbReference type="InterPro" id="IPR036206">
    <property type="entry name" value="ThiamineP_synth_sf"/>
</dbReference>
<feature type="region of interest" description="Disordered" evidence="1">
    <location>
        <begin position="88"/>
        <end position="108"/>
    </location>
</feature>
<protein>
    <recommendedName>
        <fullName evidence="4">Thiamine phosphate synthase</fullName>
    </recommendedName>
</protein>
<organism evidence="2 3">
    <name type="scientific">Rhizobium laguerreae</name>
    <dbReference type="NCBI Taxonomy" id="1076926"/>
    <lineage>
        <taxon>Bacteria</taxon>
        <taxon>Pseudomonadati</taxon>
        <taxon>Pseudomonadota</taxon>
        <taxon>Alphaproteobacteria</taxon>
        <taxon>Hyphomicrobiales</taxon>
        <taxon>Rhizobiaceae</taxon>
        <taxon>Rhizobium/Agrobacterium group</taxon>
        <taxon>Rhizobium</taxon>
    </lineage>
</organism>
<dbReference type="Gene3D" id="3.20.20.70">
    <property type="entry name" value="Aldolase class I"/>
    <property type="match status" value="1"/>
</dbReference>
<evidence type="ECO:0000313" key="2">
    <source>
        <dbReference type="EMBL" id="NEH92949.1"/>
    </source>
</evidence>
<reference evidence="2 3" key="1">
    <citation type="submission" date="2019-12" db="EMBL/GenBank/DDBJ databases">
        <title>Rhizobium genotypes associated with high levels of biological nitrogen fixation by grain legumes in a temperate-maritime cropping system.</title>
        <authorList>
            <person name="Maluk M."/>
            <person name="Francesc Ferrando Molina F."/>
            <person name="Lopez Del Egido L."/>
            <person name="Lafos M."/>
            <person name="Langarica-Fuentes A."/>
            <person name="Gebre Yohannes G."/>
            <person name="Young M.W."/>
            <person name="Martin P."/>
            <person name="Gantlett R."/>
            <person name="Kenicer G."/>
            <person name="Hawes C."/>
            <person name="Begg G.S."/>
            <person name="Quilliam R.S."/>
            <person name="Squire G.R."/>
            <person name="Poole P.S."/>
            <person name="Young P.W."/>
            <person name="Iannetta P.M."/>
            <person name="James E.K."/>
        </authorList>
    </citation>
    <scope>NUCLEOTIDE SEQUENCE [LARGE SCALE GENOMIC DNA]</scope>
    <source>
        <strain evidence="2 3">JHI2449</strain>
    </source>
</reference>
<proteinExistence type="predicted"/>
<sequence length="108" mass="12159">MKLDPFYLIVDSAEWIARLVPLGVKLVQLRIKDRPETELRAEIRRAVEVPGNACRMLARSRVAISSRSPASARLDEMEPLATFARDESASNIQRSLTRPVAVPYEPND</sequence>
<dbReference type="Proteomes" id="UP000468864">
    <property type="component" value="Unassembled WGS sequence"/>
</dbReference>
<evidence type="ECO:0000256" key="1">
    <source>
        <dbReference type="SAM" id="MobiDB-lite"/>
    </source>
</evidence>
<accession>A0A6N9ZII5</accession>
<dbReference type="EMBL" id="WUEP01000013">
    <property type="protein sequence ID" value="NEH92949.1"/>
    <property type="molecule type" value="Genomic_DNA"/>
</dbReference>
<gene>
    <name evidence="2" type="ORF">GR206_18235</name>
</gene>
<comment type="caution">
    <text evidence="2">The sequence shown here is derived from an EMBL/GenBank/DDBJ whole genome shotgun (WGS) entry which is preliminary data.</text>
</comment>
<dbReference type="SUPFAM" id="SSF51391">
    <property type="entry name" value="Thiamin phosphate synthase"/>
    <property type="match status" value="1"/>
</dbReference>
<name>A0A6N9ZII5_9HYPH</name>
<dbReference type="AlphaFoldDB" id="A0A6N9ZII5"/>
<evidence type="ECO:0008006" key="4">
    <source>
        <dbReference type="Google" id="ProtNLM"/>
    </source>
</evidence>
<dbReference type="InterPro" id="IPR013785">
    <property type="entry name" value="Aldolase_TIM"/>
</dbReference>
<evidence type="ECO:0000313" key="3">
    <source>
        <dbReference type="Proteomes" id="UP000468864"/>
    </source>
</evidence>